<dbReference type="InterPro" id="IPR001341">
    <property type="entry name" value="Asp_kinase"/>
</dbReference>
<keyword evidence="13" id="KW-0220">Diaminopimelate biosynthesis</keyword>
<keyword evidence="22" id="KW-1185">Reference proteome</keyword>
<comment type="catalytic activity">
    <reaction evidence="15 17">
        <text>L-aspartate + ATP = 4-phospho-L-aspartate + ADP</text>
        <dbReference type="Rhea" id="RHEA:23776"/>
        <dbReference type="ChEBI" id="CHEBI:29991"/>
        <dbReference type="ChEBI" id="CHEBI:30616"/>
        <dbReference type="ChEBI" id="CHEBI:57535"/>
        <dbReference type="ChEBI" id="CHEBI:456216"/>
        <dbReference type="EC" id="2.7.2.4"/>
    </reaction>
</comment>
<dbReference type="Gene3D" id="3.40.1160.10">
    <property type="entry name" value="Acetylglutamate kinase-like"/>
    <property type="match status" value="1"/>
</dbReference>
<organism evidence="21 22">
    <name type="scientific">Haloactinospora alba</name>
    <dbReference type="NCBI Taxonomy" id="405555"/>
    <lineage>
        <taxon>Bacteria</taxon>
        <taxon>Bacillati</taxon>
        <taxon>Actinomycetota</taxon>
        <taxon>Actinomycetes</taxon>
        <taxon>Streptosporangiales</taxon>
        <taxon>Nocardiopsidaceae</taxon>
        <taxon>Haloactinospora</taxon>
    </lineage>
</organism>
<dbReference type="EMBL" id="VFQC01000002">
    <property type="protein sequence ID" value="TQN28276.1"/>
    <property type="molecule type" value="Genomic_DNA"/>
</dbReference>
<evidence type="ECO:0000256" key="11">
    <source>
        <dbReference type="ARBA" id="ARBA00022777"/>
    </source>
</evidence>
<evidence type="ECO:0000256" key="9">
    <source>
        <dbReference type="ARBA" id="ARBA00022679"/>
    </source>
</evidence>
<dbReference type="GO" id="GO:0019877">
    <property type="term" value="P:diaminopimelate biosynthetic process"/>
    <property type="evidence" value="ECO:0007669"/>
    <property type="project" value="UniProtKB-KW"/>
</dbReference>
<protein>
    <recommendedName>
        <fullName evidence="7 17">Aspartokinase</fullName>
        <ecNumber evidence="6 17">2.7.2.4</ecNumber>
    </recommendedName>
</protein>
<dbReference type="InterPro" id="IPR054352">
    <property type="entry name" value="ACT_Aspartokinase"/>
</dbReference>
<evidence type="ECO:0000256" key="1">
    <source>
        <dbReference type="ARBA" id="ARBA00002843"/>
    </source>
</evidence>
<dbReference type="InterPro" id="IPR036393">
    <property type="entry name" value="AceGlu_kinase-like_sf"/>
</dbReference>
<feature type="binding site" evidence="16">
    <location>
        <position position="47"/>
    </location>
    <ligand>
        <name>substrate</name>
    </ligand>
</feature>
<keyword evidence="9 17" id="KW-0808">Transferase</keyword>
<dbReference type="GO" id="GO:0009088">
    <property type="term" value="P:threonine biosynthetic process"/>
    <property type="evidence" value="ECO:0007669"/>
    <property type="project" value="UniProtKB-UniPathway"/>
</dbReference>
<dbReference type="UniPathway" id="UPA00050">
    <property type="reaction ID" value="UER00461"/>
</dbReference>
<evidence type="ECO:0000313" key="21">
    <source>
        <dbReference type="EMBL" id="TQN28276.1"/>
    </source>
</evidence>
<comment type="pathway">
    <text evidence="4 18">Amino-acid biosynthesis; L-threonine biosynthesis; L-threonine from L-aspartate: step 1/5.</text>
</comment>
<dbReference type="GO" id="GO:0005829">
    <property type="term" value="C:cytosol"/>
    <property type="evidence" value="ECO:0007669"/>
    <property type="project" value="TreeGrafter"/>
</dbReference>
<reference evidence="21 22" key="1">
    <citation type="submission" date="2019-06" db="EMBL/GenBank/DDBJ databases">
        <title>Sequencing the genomes of 1000 actinobacteria strains.</title>
        <authorList>
            <person name="Klenk H.-P."/>
        </authorList>
    </citation>
    <scope>NUCLEOTIDE SEQUENCE [LARGE SCALE GENOMIC DNA]</scope>
    <source>
        <strain evidence="21 22">DSM 45015</strain>
    </source>
</reference>
<evidence type="ECO:0000256" key="4">
    <source>
        <dbReference type="ARBA" id="ARBA00005139"/>
    </source>
</evidence>
<dbReference type="AlphaFoldDB" id="A0A543N8W1"/>
<dbReference type="UniPathway" id="UPA00051">
    <property type="reaction ID" value="UER00462"/>
</dbReference>
<proteinExistence type="inferred from homology"/>
<evidence type="ECO:0000256" key="2">
    <source>
        <dbReference type="ARBA" id="ARBA00004766"/>
    </source>
</evidence>
<dbReference type="GO" id="GO:0009089">
    <property type="term" value="P:lysine biosynthetic process via diaminopimelate"/>
    <property type="evidence" value="ECO:0007669"/>
    <property type="project" value="UniProtKB-UniPathway"/>
</dbReference>
<evidence type="ECO:0000313" key="22">
    <source>
        <dbReference type="Proteomes" id="UP000317422"/>
    </source>
</evidence>
<feature type="domain" description="Aspartate/glutamate/uridylate kinase" evidence="19">
    <location>
        <begin position="3"/>
        <end position="227"/>
    </location>
</feature>
<evidence type="ECO:0000259" key="19">
    <source>
        <dbReference type="Pfam" id="PF00696"/>
    </source>
</evidence>
<dbReference type="Pfam" id="PF22468">
    <property type="entry name" value="ACT_9"/>
    <property type="match status" value="1"/>
</dbReference>
<dbReference type="GO" id="GO:0004072">
    <property type="term" value="F:aspartate kinase activity"/>
    <property type="evidence" value="ECO:0007669"/>
    <property type="project" value="UniProtKB-EC"/>
</dbReference>
<evidence type="ECO:0000256" key="18">
    <source>
        <dbReference type="RuleBase" id="RU004249"/>
    </source>
</evidence>
<dbReference type="InterPro" id="IPR018042">
    <property type="entry name" value="Aspartate_kinase_CS"/>
</dbReference>
<dbReference type="UniPathway" id="UPA00034">
    <property type="reaction ID" value="UER00015"/>
</dbReference>
<evidence type="ECO:0000256" key="6">
    <source>
        <dbReference type="ARBA" id="ARBA00013059"/>
    </source>
</evidence>
<dbReference type="GO" id="GO:0005524">
    <property type="term" value="F:ATP binding"/>
    <property type="evidence" value="ECO:0007669"/>
    <property type="project" value="UniProtKB-KW"/>
</dbReference>
<sequence>MGTVVQKFGGSSLSGHEHVMRTAETIRRTREKGVVPVVCVSARGDTTDDLIAESARFHAGNKRELDQLLSTGEIASAAYTAMALAARGVPAVSLTGQQAGVSATGSRDEIRISDIEPQRILAHVREGTVVVVAGFQGMDTIGDIRTLGRGGSDTTAVALAAKLGADACEIHTDVDGIHTADPRIVPNARLIPAIPPGVMHEMAISGARVIHARAAELAAANGVDISVHNSATRTHGTTIPGRGEEMLENTGFTVAVTHDTNIARVLVHREGPAHDLGQIVLELLSERLLPIDLLGWVGNGPRGANTGFTVRTERLRDTEDALSEAARKFDLSYSVSTGLGQVSLVGIGLLNRPDYTARILRCLHGLGITADWVSTTQSRTTVLVPAERTGEATAAVHDEFGLGEPDTAGSMAVPTREGIQQ</sequence>
<keyword evidence="11 17" id="KW-0418">Kinase</keyword>
<comment type="similarity">
    <text evidence="5 17">Belongs to the aspartokinase family.</text>
</comment>
<keyword evidence="14" id="KW-0457">Lysine biosynthesis</keyword>
<evidence type="ECO:0000256" key="3">
    <source>
        <dbReference type="ARBA" id="ARBA00004986"/>
    </source>
</evidence>
<dbReference type="Proteomes" id="UP000317422">
    <property type="component" value="Unassembled WGS sequence"/>
</dbReference>
<evidence type="ECO:0000256" key="12">
    <source>
        <dbReference type="ARBA" id="ARBA00022840"/>
    </source>
</evidence>
<dbReference type="InterPro" id="IPR001048">
    <property type="entry name" value="Asp/Glu/Uridylate_kinase"/>
</dbReference>
<dbReference type="InterPro" id="IPR045865">
    <property type="entry name" value="ACT-like_dom_sf"/>
</dbReference>
<comment type="pathway">
    <text evidence="2 18">Amino-acid biosynthesis; L-lysine biosynthesis via DAP pathway; (S)-tetrahydrodipicolinate from L-aspartate: step 1/4.</text>
</comment>
<feature type="binding site" evidence="16">
    <location>
        <position position="183"/>
    </location>
    <ligand>
        <name>ATP</name>
        <dbReference type="ChEBI" id="CHEBI:30616"/>
    </ligand>
</feature>
<keyword evidence="12 16" id="KW-0067">ATP-binding</keyword>
<evidence type="ECO:0000256" key="5">
    <source>
        <dbReference type="ARBA" id="ARBA00010122"/>
    </source>
</evidence>
<feature type="binding site" evidence="16">
    <location>
        <begin position="7"/>
        <end position="10"/>
    </location>
    <ligand>
        <name>ATP</name>
        <dbReference type="ChEBI" id="CHEBI:30616"/>
    </ligand>
</feature>
<evidence type="ECO:0000256" key="17">
    <source>
        <dbReference type="RuleBase" id="RU003448"/>
    </source>
</evidence>
<keyword evidence="10 16" id="KW-0547">Nucleotide-binding</keyword>
<dbReference type="Gene3D" id="3.30.2130.10">
    <property type="entry name" value="VC0802-like"/>
    <property type="match status" value="1"/>
</dbReference>
<dbReference type="GO" id="GO:0009090">
    <property type="term" value="P:homoserine biosynthetic process"/>
    <property type="evidence" value="ECO:0007669"/>
    <property type="project" value="TreeGrafter"/>
</dbReference>
<dbReference type="SUPFAM" id="SSF55021">
    <property type="entry name" value="ACT-like"/>
    <property type="match status" value="1"/>
</dbReference>
<accession>A0A543N8W1</accession>
<dbReference type="PIRSF" id="PIRSF000726">
    <property type="entry name" value="Asp_kin"/>
    <property type="match status" value="1"/>
</dbReference>
<evidence type="ECO:0000256" key="10">
    <source>
        <dbReference type="ARBA" id="ARBA00022741"/>
    </source>
</evidence>
<dbReference type="InterPro" id="IPR005260">
    <property type="entry name" value="Asp_kin_monofn"/>
</dbReference>
<dbReference type="EC" id="2.7.2.4" evidence="6 17"/>
<keyword evidence="8 18" id="KW-0028">Amino-acid biosynthesis</keyword>
<dbReference type="Pfam" id="PF00696">
    <property type="entry name" value="AA_kinase"/>
    <property type="match status" value="1"/>
</dbReference>
<feature type="binding site" evidence="16">
    <location>
        <position position="73"/>
    </location>
    <ligand>
        <name>substrate</name>
    </ligand>
</feature>
<dbReference type="NCBIfam" id="TIGR00657">
    <property type="entry name" value="asp_kinases"/>
    <property type="match status" value="1"/>
</dbReference>
<name>A0A543N8W1_9ACTN</name>
<dbReference type="PANTHER" id="PTHR21499">
    <property type="entry name" value="ASPARTATE KINASE"/>
    <property type="match status" value="1"/>
</dbReference>
<evidence type="ECO:0000259" key="20">
    <source>
        <dbReference type="Pfam" id="PF22468"/>
    </source>
</evidence>
<evidence type="ECO:0000256" key="7">
    <source>
        <dbReference type="ARBA" id="ARBA00016273"/>
    </source>
</evidence>
<evidence type="ECO:0000256" key="16">
    <source>
        <dbReference type="PIRSR" id="PIRSR000726-1"/>
    </source>
</evidence>
<dbReference type="RefSeq" id="WP_141925347.1">
    <property type="nucleotide sequence ID" value="NZ_VFQC01000002.1"/>
</dbReference>
<evidence type="ECO:0000256" key="8">
    <source>
        <dbReference type="ARBA" id="ARBA00022605"/>
    </source>
</evidence>
<comment type="pathway">
    <text evidence="3 18">Amino-acid biosynthesis; L-methionine biosynthesis via de novo pathway; L-homoserine from L-aspartate: step 1/3.</text>
</comment>
<evidence type="ECO:0000256" key="15">
    <source>
        <dbReference type="ARBA" id="ARBA00047872"/>
    </source>
</evidence>
<evidence type="ECO:0000256" key="14">
    <source>
        <dbReference type="ARBA" id="ARBA00023154"/>
    </source>
</evidence>
<comment type="caution">
    <text evidence="21">The sequence shown here is derived from an EMBL/GenBank/DDBJ whole genome shotgun (WGS) entry which is preliminary data.</text>
</comment>
<dbReference type="PANTHER" id="PTHR21499:SF3">
    <property type="entry name" value="ASPARTOKINASE"/>
    <property type="match status" value="1"/>
</dbReference>
<dbReference type="OrthoDB" id="9799110at2"/>
<dbReference type="SUPFAM" id="SSF53633">
    <property type="entry name" value="Carbamate kinase-like"/>
    <property type="match status" value="1"/>
</dbReference>
<feature type="binding site" evidence="16">
    <location>
        <begin position="172"/>
        <end position="173"/>
    </location>
    <ligand>
        <name>ATP</name>
        <dbReference type="ChEBI" id="CHEBI:30616"/>
    </ligand>
</feature>
<dbReference type="PROSITE" id="PS00324">
    <property type="entry name" value="ASPARTOKINASE"/>
    <property type="match status" value="1"/>
</dbReference>
<feature type="domain" description="Aspartokinase ACT" evidence="20">
    <location>
        <begin position="342"/>
        <end position="400"/>
    </location>
</feature>
<gene>
    <name evidence="21" type="ORF">FHX37_3609</name>
</gene>
<evidence type="ECO:0000256" key="13">
    <source>
        <dbReference type="ARBA" id="ARBA00022915"/>
    </source>
</evidence>
<comment type="function">
    <text evidence="1">Catalyzes the phosphorylation of the beta-carboxyl group of aspartic acid with ATP to yield 4-phospho-L-aspartate, which is involved in the branched biosynthetic pathway leading to the biosynthesis of amino acids lysine, threonine, isoleucine and methionine.</text>
</comment>